<protein>
    <submittedName>
        <fullName evidence="2">Uncharacterized protein</fullName>
    </submittedName>
</protein>
<dbReference type="EMBL" id="CAMPGE010028966">
    <property type="protein sequence ID" value="CAI2386456.1"/>
    <property type="molecule type" value="Genomic_DNA"/>
</dbReference>
<sequence>MELQEKVLTCCRPGCAVKSLYWSEEEKKGVCIRHWQDEEGDMRIVWRITDQSGEDFLKCRDECMEQIEKWKENQNNSCDKSADPELLEKILNIIKENFDKLEEYLDNEEICKFSEANNECKCKLSSDQISNARELPPHQGYMPYLDPETLFELVSISIEGIENESSLQDSALKEDIQNISDKNIQDVISKPNSIIKNILKEKILLPPEEWKMFSRRFKKLEKKGVIKLTGNFHYQSLFKTFCFEMTSSAFKEYLKQFNRSMLMDSSNPKLLVYFMLFISFRRVARLQNIEKLPESDRAKLLTTDNKFFFQRIFEFRKKEENIQKNIYYKTLPKDNDETLPCEHDDCQLPSFYYLPEYEIKLCFLHRFHSDYKDLSKCICLQPHNLFETFKITKNPIPKDVRQSLLINANMMIGKDIVLKDIYYFKEFIQNEVLLNCFEKKKYPKNELPNDSLYFDDELVSNLWNTYDKNKNSYSLSHHLNAHKFSQAQKEDKLRIIVCEDVYKNPESLDKIKKYLENEEDDFEENCENQILQLKDFDDSNNNPKSNAVDIQSEISSIKPFNKHSTMSFQNRPESSKKIPSNDYCLLKNSKNYQKLTEKGETPPDNLPNQNHEPSAKEESKHPEEINNEDESISDSSEKSTLTASTLTASNKSEQSNRTFIAPLSLQNASINSLSNHMEQTSNADKLQQEESKDRGNDLVKINVDKEEELDDIGQINRKFADSERNMKLDYDFFLKEKKRYYEEEEKKQKIDDQMYYDAYDSDYEEERFEKYVGKYNEKYPEKAKEIINENKLIIDFSIKEDYEFIKECKDKIKVNKIEFSNVPKEDEHILLYLLKCFPKSCDSFTIKFAKT</sequence>
<feature type="region of interest" description="Disordered" evidence="1">
    <location>
        <begin position="675"/>
        <end position="694"/>
    </location>
</feature>
<feature type="compositionally biased region" description="Polar residues" evidence="1">
    <location>
        <begin position="675"/>
        <end position="685"/>
    </location>
</feature>
<comment type="caution">
    <text evidence="2">The sequence shown here is derived from an EMBL/GenBank/DDBJ whole genome shotgun (WGS) entry which is preliminary data.</text>
</comment>
<accession>A0AAD1Y6T6</accession>
<evidence type="ECO:0000313" key="3">
    <source>
        <dbReference type="Proteomes" id="UP001295684"/>
    </source>
</evidence>
<feature type="compositionally biased region" description="Low complexity" evidence="1">
    <location>
        <begin position="638"/>
        <end position="652"/>
    </location>
</feature>
<name>A0AAD1Y6T6_EUPCR</name>
<feature type="compositionally biased region" description="Basic and acidic residues" evidence="1">
    <location>
        <begin position="613"/>
        <end position="624"/>
    </location>
</feature>
<keyword evidence="3" id="KW-1185">Reference proteome</keyword>
<evidence type="ECO:0000313" key="2">
    <source>
        <dbReference type="EMBL" id="CAI2386456.1"/>
    </source>
</evidence>
<evidence type="ECO:0000256" key="1">
    <source>
        <dbReference type="SAM" id="MobiDB-lite"/>
    </source>
</evidence>
<dbReference type="Proteomes" id="UP001295684">
    <property type="component" value="Unassembled WGS sequence"/>
</dbReference>
<feature type="region of interest" description="Disordered" evidence="1">
    <location>
        <begin position="595"/>
        <end position="653"/>
    </location>
</feature>
<dbReference type="AlphaFoldDB" id="A0AAD1Y6T6"/>
<reference evidence="2" key="1">
    <citation type="submission" date="2023-07" db="EMBL/GenBank/DDBJ databases">
        <authorList>
            <consortium name="AG Swart"/>
            <person name="Singh M."/>
            <person name="Singh A."/>
            <person name="Seah K."/>
            <person name="Emmerich C."/>
        </authorList>
    </citation>
    <scope>NUCLEOTIDE SEQUENCE</scope>
    <source>
        <strain evidence="2">DP1</strain>
    </source>
</reference>
<feature type="region of interest" description="Disordered" evidence="1">
    <location>
        <begin position="561"/>
        <end position="582"/>
    </location>
</feature>
<feature type="compositionally biased region" description="Polar residues" evidence="1">
    <location>
        <begin position="562"/>
        <end position="572"/>
    </location>
</feature>
<organism evidence="2 3">
    <name type="scientific">Euplotes crassus</name>
    <dbReference type="NCBI Taxonomy" id="5936"/>
    <lineage>
        <taxon>Eukaryota</taxon>
        <taxon>Sar</taxon>
        <taxon>Alveolata</taxon>
        <taxon>Ciliophora</taxon>
        <taxon>Intramacronucleata</taxon>
        <taxon>Spirotrichea</taxon>
        <taxon>Hypotrichia</taxon>
        <taxon>Euplotida</taxon>
        <taxon>Euplotidae</taxon>
        <taxon>Moneuplotes</taxon>
    </lineage>
</organism>
<gene>
    <name evidence="2" type="ORF">ECRASSUSDP1_LOCUS28075</name>
</gene>
<proteinExistence type="predicted"/>